<proteinExistence type="predicted"/>
<evidence type="ECO:0000256" key="4">
    <source>
        <dbReference type="ARBA" id="ARBA00022989"/>
    </source>
</evidence>
<dbReference type="Pfam" id="PF00990">
    <property type="entry name" value="GGDEF"/>
    <property type="match status" value="1"/>
</dbReference>
<dbReference type="Gene3D" id="3.30.450.20">
    <property type="entry name" value="PAS domain"/>
    <property type="match status" value="2"/>
</dbReference>
<evidence type="ECO:0000313" key="9">
    <source>
        <dbReference type="Proteomes" id="UP001589833"/>
    </source>
</evidence>
<evidence type="ECO:0000256" key="3">
    <source>
        <dbReference type="ARBA" id="ARBA00022692"/>
    </source>
</evidence>
<sequence>MKKTLSFWIFLLTAFVIVGILCSTLFSAYLVTRENLVNHSLEINRVYSEKLAQVTDEVFTSMKQILEQREFDVVHDIDKPEIIDGKLERFLKSSQNFNSLAVVNREGVILSATPYVGFEGETLTSLGAVESLKQKTTLITAPYTAITNRLILMVSTPLWGSDREYLGFLAGTIYLQEENIIKTILGEHYAKDGSYVYVVDKSGTLIYHPDVNRIGEKVEDNEVIEQLMNGQSGAQFVTNSKGIDFLAGYTYIPSSQWGVVSQTPYEVAVAPVGDMVKKIFMYSIPFVLFFIMITIFLTRKLAAPLRKLALFALNYSSDSEGQVKPPIATWYFEAEQLNKTLESFAKKQEKSIHNYKMKSLTDPLTGLANRRHLEETLEKWKSEKGHFSLIVIDIDYFKKVNDEFGHQIGDEVLIFLSTKMREFIRADDVCARFGGEEFVVLLSETNAVEAMKIAERMRETISHTISPTGRSITFSLGVGTYDDNEDISSFFRRVDHALYEAKKEGRNKAVLSRP</sequence>
<dbReference type="RefSeq" id="WP_273846181.1">
    <property type="nucleotide sequence ID" value="NZ_JAQQWT010000016.1"/>
</dbReference>
<keyword evidence="4 6" id="KW-1133">Transmembrane helix</keyword>
<feature type="transmembrane region" description="Helical" evidence="6">
    <location>
        <begin position="279"/>
        <end position="298"/>
    </location>
</feature>
<protein>
    <submittedName>
        <fullName evidence="8">Sensor domain-containing diguanylate cyclase</fullName>
        <ecNumber evidence="8">2.7.7.65</ecNumber>
    </submittedName>
</protein>
<dbReference type="InterPro" id="IPR033479">
    <property type="entry name" value="dCache_1"/>
</dbReference>
<dbReference type="NCBIfam" id="TIGR00254">
    <property type="entry name" value="GGDEF"/>
    <property type="match status" value="1"/>
</dbReference>
<keyword evidence="3 6" id="KW-0812">Transmembrane</keyword>
<dbReference type="EMBL" id="JBHLTR010000011">
    <property type="protein sequence ID" value="MFC0559169.1"/>
    <property type="molecule type" value="Genomic_DNA"/>
</dbReference>
<dbReference type="SUPFAM" id="SSF55073">
    <property type="entry name" value="Nucleotide cyclase"/>
    <property type="match status" value="1"/>
</dbReference>
<dbReference type="InterPro" id="IPR029151">
    <property type="entry name" value="Sensor-like_sf"/>
</dbReference>
<dbReference type="InterPro" id="IPR050469">
    <property type="entry name" value="Diguanylate_Cyclase"/>
</dbReference>
<evidence type="ECO:0000256" key="5">
    <source>
        <dbReference type="ARBA" id="ARBA00023136"/>
    </source>
</evidence>
<dbReference type="Proteomes" id="UP001589833">
    <property type="component" value="Unassembled WGS sequence"/>
</dbReference>
<dbReference type="InterPro" id="IPR043128">
    <property type="entry name" value="Rev_trsase/Diguanyl_cyclase"/>
</dbReference>
<gene>
    <name evidence="8" type="ORF">ACFFH4_08905</name>
</gene>
<dbReference type="CDD" id="cd12912">
    <property type="entry name" value="PDC2_MCP_like"/>
    <property type="match status" value="1"/>
</dbReference>
<comment type="caution">
    <text evidence="8">The sequence shown here is derived from an EMBL/GenBank/DDBJ whole genome shotgun (WGS) entry which is preliminary data.</text>
</comment>
<comment type="subcellular location">
    <subcellularLocation>
        <location evidence="1">Cell membrane</location>
        <topology evidence="1">Multi-pass membrane protein</topology>
    </subcellularLocation>
</comment>
<dbReference type="PROSITE" id="PS50887">
    <property type="entry name" value="GGDEF"/>
    <property type="match status" value="1"/>
</dbReference>
<dbReference type="InterPro" id="IPR029787">
    <property type="entry name" value="Nucleotide_cyclase"/>
</dbReference>
<feature type="transmembrane region" description="Helical" evidence="6">
    <location>
        <begin position="7"/>
        <end position="31"/>
    </location>
</feature>
<evidence type="ECO:0000256" key="6">
    <source>
        <dbReference type="SAM" id="Phobius"/>
    </source>
</evidence>
<dbReference type="InterPro" id="IPR000160">
    <property type="entry name" value="GGDEF_dom"/>
</dbReference>
<accession>A0ABV6NEI5</accession>
<dbReference type="PANTHER" id="PTHR45138">
    <property type="entry name" value="REGULATORY COMPONENTS OF SENSORY TRANSDUCTION SYSTEM"/>
    <property type="match status" value="1"/>
</dbReference>
<name>A0ABV6NEI5_9BACI</name>
<keyword evidence="2" id="KW-1003">Cell membrane</keyword>
<reference evidence="8 9" key="1">
    <citation type="submission" date="2024-09" db="EMBL/GenBank/DDBJ databases">
        <authorList>
            <person name="Sun Q."/>
            <person name="Mori K."/>
        </authorList>
    </citation>
    <scope>NUCLEOTIDE SEQUENCE [LARGE SCALE GENOMIC DNA]</scope>
    <source>
        <strain evidence="8 9">NCAIM B.02301</strain>
    </source>
</reference>
<dbReference type="GO" id="GO:0052621">
    <property type="term" value="F:diguanylate cyclase activity"/>
    <property type="evidence" value="ECO:0007669"/>
    <property type="project" value="UniProtKB-EC"/>
</dbReference>
<evidence type="ECO:0000313" key="8">
    <source>
        <dbReference type="EMBL" id="MFC0559169.1"/>
    </source>
</evidence>
<keyword evidence="8" id="KW-0808">Transferase</keyword>
<keyword evidence="8" id="KW-0548">Nucleotidyltransferase</keyword>
<evidence type="ECO:0000259" key="7">
    <source>
        <dbReference type="PROSITE" id="PS50887"/>
    </source>
</evidence>
<keyword evidence="5 6" id="KW-0472">Membrane</keyword>
<dbReference type="CDD" id="cd01949">
    <property type="entry name" value="GGDEF"/>
    <property type="match status" value="1"/>
</dbReference>
<evidence type="ECO:0000256" key="1">
    <source>
        <dbReference type="ARBA" id="ARBA00004651"/>
    </source>
</evidence>
<dbReference type="SMART" id="SM00267">
    <property type="entry name" value="GGDEF"/>
    <property type="match status" value="1"/>
</dbReference>
<dbReference type="EC" id="2.7.7.65" evidence="8"/>
<dbReference type="Pfam" id="PF02743">
    <property type="entry name" value="dCache_1"/>
    <property type="match status" value="1"/>
</dbReference>
<dbReference type="Gene3D" id="3.30.70.270">
    <property type="match status" value="1"/>
</dbReference>
<dbReference type="SUPFAM" id="SSF103190">
    <property type="entry name" value="Sensory domain-like"/>
    <property type="match status" value="1"/>
</dbReference>
<dbReference type="PANTHER" id="PTHR45138:SF9">
    <property type="entry name" value="DIGUANYLATE CYCLASE DGCM-RELATED"/>
    <property type="match status" value="1"/>
</dbReference>
<evidence type="ECO:0000256" key="2">
    <source>
        <dbReference type="ARBA" id="ARBA00022475"/>
    </source>
</evidence>
<keyword evidence="9" id="KW-1185">Reference proteome</keyword>
<organism evidence="8 9">
    <name type="scientific">Halalkalibacter alkalisediminis</name>
    <dbReference type="NCBI Taxonomy" id="935616"/>
    <lineage>
        <taxon>Bacteria</taxon>
        <taxon>Bacillati</taxon>
        <taxon>Bacillota</taxon>
        <taxon>Bacilli</taxon>
        <taxon>Bacillales</taxon>
        <taxon>Bacillaceae</taxon>
        <taxon>Halalkalibacter</taxon>
    </lineage>
</organism>
<feature type="domain" description="GGDEF" evidence="7">
    <location>
        <begin position="385"/>
        <end position="514"/>
    </location>
</feature>